<dbReference type="RefSeq" id="WP_161340306.1">
    <property type="nucleotide sequence ID" value="NZ_JBHSDG010000003.1"/>
</dbReference>
<name>A0A845MJH2_9PROT</name>
<keyword evidence="2" id="KW-1185">Reference proteome</keyword>
<proteinExistence type="predicted"/>
<protein>
    <submittedName>
        <fullName evidence="1">Uncharacterized protein</fullName>
    </submittedName>
</protein>
<accession>A0A845MJH2</accession>
<gene>
    <name evidence="1" type="ORF">GQF03_16210</name>
</gene>
<evidence type="ECO:0000313" key="1">
    <source>
        <dbReference type="EMBL" id="MZR23881.1"/>
    </source>
</evidence>
<evidence type="ECO:0000313" key="2">
    <source>
        <dbReference type="Proteomes" id="UP000445696"/>
    </source>
</evidence>
<dbReference type="EMBL" id="WTVA01000015">
    <property type="protein sequence ID" value="MZR23881.1"/>
    <property type="molecule type" value="Genomic_DNA"/>
</dbReference>
<organism evidence="1 2">
    <name type="scientific">Sneathiella chungangensis</name>
    <dbReference type="NCBI Taxonomy" id="1418234"/>
    <lineage>
        <taxon>Bacteria</taxon>
        <taxon>Pseudomonadati</taxon>
        <taxon>Pseudomonadota</taxon>
        <taxon>Alphaproteobacteria</taxon>
        <taxon>Sneathiellales</taxon>
        <taxon>Sneathiellaceae</taxon>
        <taxon>Sneathiella</taxon>
    </lineage>
</organism>
<dbReference type="AlphaFoldDB" id="A0A845MJH2"/>
<comment type="caution">
    <text evidence="1">The sequence shown here is derived from an EMBL/GenBank/DDBJ whole genome shotgun (WGS) entry which is preliminary data.</text>
</comment>
<reference evidence="1 2" key="1">
    <citation type="journal article" date="2014" name="Int. J. Syst. Evol. Microbiol.">
        <title>Sneathiella chungangensis sp. nov., isolated from a marine sand, and emended description of the genus Sneathiella.</title>
        <authorList>
            <person name="Siamphan C."/>
            <person name="Kim H."/>
            <person name="Lee J.S."/>
            <person name="Kim W."/>
        </authorList>
    </citation>
    <scope>NUCLEOTIDE SEQUENCE [LARGE SCALE GENOMIC DNA]</scope>
    <source>
        <strain evidence="1 2">KCTC 32476</strain>
    </source>
</reference>
<sequence>MIAMLEERFEEKVGKGVKFDSNLSEELQLFLQNISNNRVSFYDLSDSDKQLVYRLAALKLVQPIEEDCEIYVEPTNFTNFFRYFKSIPSFE</sequence>
<dbReference type="Proteomes" id="UP000445696">
    <property type="component" value="Unassembled WGS sequence"/>
</dbReference>